<accession>A0ABQ3R375</accession>
<organism evidence="3 4">
    <name type="scientific">Streptomyces rubradiris</name>
    <name type="common">Streptomyces achromogenes subsp. rubradiris</name>
    <dbReference type="NCBI Taxonomy" id="285531"/>
    <lineage>
        <taxon>Bacteria</taxon>
        <taxon>Bacillati</taxon>
        <taxon>Actinomycetota</taxon>
        <taxon>Actinomycetes</taxon>
        <taxon>Kitasatosporales</taxon>
        <taxon>Streptomycetaceae</taxon>
        <taxon>Streptomyces</taxon>
    </lineage>
</organism>
<dbReference type="Proteomes" id="UP000646738">
    <property type="component" value="Unassembled WGS sequence"/>
</dbReference>
<evidence type="ECO:0000256" key="1">
    <source>
        <dbReference type="ARBA" id="ARBA00006484"/>
    </source>
</evidence>
<gene>
    <name evidence="3" type="ORF">Srubr_01420</name>
</gene>
<sequence length="276" mass="28396">MELSMPEDTLPVAGSPVGASPPAAFDLTGRVALVTGAARGQGARHARTLATAGASVVLTDVDERGGAAEAEAIRRDLGRADAALFVRHDVSSAEDWARAVAYARERLGRLDVLVNNAALWRTAHVTEQSEEEFRTLFAVNLLGPFLGIRAVLPAMRAVGGGSIVNISSTAGLKGIPGHSAYGATKSGLRGMTKSVALDVAAEGIRVNSVHPGVIDTPMIATVTGTGDAAREEWPHVPARRIGTPDDVTGLVLFLASDASAYVTGAEFAVDGGLAAQ</sequence>
<dbReference type="InterPro" id="IPR020904">
    <property type="entry name" value="Sc_DH/Rdtase_CS"/>
</dbReference>
<keyword evidence="2" id="KW-0560">Oxidoreductase</keyword>
<dbReference type="EMBL" id="BNEA01000001">
    <property type="protein sequence ID" value="GHI50296.1"/>
    <property type="molecule type" value="Genomic_DNA"/>
</dbReference>
<protein>
    <submittedName>
        <fullName evidence="3">Oxidoreductase</fullName>
    </submittedName>
</protein>
<dbReference type="PRINTS" id="PR00080">
    <property type="entry name" value="SDRFAMILY"/>
</dbReference>
<dbReference type="Gene3D" id="3.40.50.720">
    <property type="entry name" value="NAD(P)-binding Rossmann-like Domain"/>
    <property type="match status" value="1"/>
</dbReference>
<dbReference type="PANTHER" id="PTHR24321:SF15">
    <property type="entry name" value="OXIDOREDUCTASE UCPA"/>
    <property type="match status" value="1"/>
</dbReference>
<dbReference type="Pfam" id="PF13561">
    <property type="entry name" value="adh_short_C2"/>
    <property type="match status" value="1"/>
</dbReference>
<dbReference type="PROSITE" id="PS00061">
    <property type="entry name" value="ADH_SHORT"/>
    <property type="match status" value="1"/>
</dbReference>
<dbReference type="InterPro" id="IPR002347">
    <property type="entry name" value="SDR_fam"/>
</dbReference>
<dbReference type="NCBIfam" id="NF005559">
    <property type="entry name" value="PRK07231.1"/>
    <property type="match status" value="1"/>
</dbReference>
<evidence type="ECO:0000313" key="4">
    <source>
        <dbReference type="Proteomes" id="UP000646738"/>
    </source>
</evidence>
<dbReference type="PANTHER" id="PTHR24321">
    <property type="entry name" value="DEHYDROGENASES, SHORT CHAIN"/>
    <property type="match status" value="1"/>
</dbReference>
<dbReference type="InterPro" id="IPR036291">
    <property type="entry name" value="NAD(P)-bd_dom_sf"/>
</dbReference>
<proteinExistence type="inferred from homology"/>
<evidence type="ECO:0000313" key="3">
    <source>
        <dbReference type="EMBL" id="GHI50296.1"/>
    </source>
</evidence>
<keyword evidence="4" id="KW-1185">Reference proteome</keyword>
<name>A0ABQ3R375_STRRR</name>
<dbReference type="PRINTS" id="PR00081">
    <property type="entry name" value="GDHRDH"/>
</dbReference>
<comment type="similarity">
    <text evidence="1">Belongs to the short-chain dehydrogenases/reductases (SDR) family.</text>
</comment>
<dbReference type="SUPFAM" id="SSF51735">
    <property type="entry name" value="NAD(P)-binding Rossmann-fold domains"/>
    <property type="match status" value="1"/>
</dbReference>
<evidence type="ECO:0000256" key="2">
    <source>
        <dbReference type="ARBA" id="ARBA00023002"/>
    </source>
</evidence>
<comment type="caution">
    <text evidence="3">The sequence shown here is derived from an EMBL/GenBank/DDBJ whole genome shotgun (WGS) entry which is preliminary data.</text>
</comment>
<reference evidence="4" key="1">
    <citation type="submission" date="2023-07" db="EMBL/GenBank/DDBJ databases">
        <title>Whole genome shotgun sequence of Streptomyces achromogenes subsp. rubradiris NBRC 14000.</title>
        <authorList>
            <person name="Komaki H."/>
            <person name="Tamura T."/>
        </authorList>
    </citation>
    <scope>NUCLEOTIDE SEQUENCE [LARGE SCALE GENOMIC DNA]</scope>
    <source>
        <strain evidence="4">NBRC 14000</strain>
    </source>
</reference>